<evidence type="ECO:0000256" key="1">
    <source>
        <dbReference type="SAM" id="SignalP"/>
    </source>
</evidence>
<organism evidence="2 3">
    <name type="scientific">Aspergillus tamarii</name>
    <dbReference type="NCBI Taxonomy" id="41984"/>
    <lineage>
        <taxon>Eukaryota</taxon>
        <taxon>Fungi</taxon>
        <taxon>Dikarya</taxon>
        <taxon>Ascomycota</taxon>
        <taxon>Pezizomycotina</taxon>
        <taxon>Eurotiomycetes</taxon>
        <taxon>Eurotiomycetidae</taxon>
        <taxon>Eurotiales</taxon>
        <taxon>Aspergillaceae</taxon>
        <taxon>Aspergillus</taxon>
        <taxon>Aspergillus subgen. Circumdati</taxon>
    </lineage>
</organism>
<accession>A0A5N6US79</accession>
<reference evidence="2 3" key="1">
    <citation type="submission" date="2019-04" db="EMBL/GenBank/DDBJ databases">
        <title>Friends and foes A comparative genomics study of 23 Aspergillus species from section Flavi.</title>
        <authorList>
            <consortium name="DOE Joint Genome Institute"/>
            <person name="Kjaerbolling I."/>
            <person name="Vesth T."/>
            <person name="Frisvad J.C."/>
            <person name="Nybo J.L."/>
            <person name="Theobald S."/>
            <person name="Kildgaard S."/>
            <person name="Isbrandt T."/>
            <person name="Kuo A."/>
            <person name="Sato A."/>
            <person name="Lyhne E.K."/>
            <person name="Kogle M.E."/>
            <person name="Wiebenga A."/>
            <person name="Kun R.S."/>
            <person name="Lubbers R.J."/>
            <person name="Makela M.R."/>
            <person name="Barry K."/>
            <person name="Chovatia M."/>
            <person name="Clum A."/>
            <person name="Daum C."/>
            <person name="Haridas S."/>
            <person name="He G."/>
            <person name="LaButti K."/>
            <person name="Lipzen A."/>
            <person name="Mondo S."/>
            <person name="Riley R."/>
            <person name="Salamov A."/>
            <person name="Simmons B.A."/>
            <person name="Magnuson J.K."/>
            <person name="Henrissat B."/>
            <person name="Mortensen U.H."/>
            <person name="Larsen T.O."/>
            <person name="Devries R.P."/>
            <person name="Grigoriev I.V."/>
            <person name="Machida M."/>
            <person name="Baker S.E."/>
            <person name="Andersen M.R."/>
        </authorList>
    </citation>
    <scope>NUCLEOTIDE SEQUENCE [LARGE SCALE GENOMIC DNA]</scope>
    <source>
        <strain evidence="2 3">CBS 117626</strain>
    </source>
</reference>
<dbReference type="EMBL" id="ML738644">
    <property type="protein sequence ID" value="KAE8161330.1"/>
    <property type="molecule type" value="Genomic_DNA"/>
</dbReference>
<keyword evidence="1" id="KW-0732">Signal</keyword>
<gene>
    <name evidence="2" type="ORF">BDV40DRAFT_313299</name>
</gene>
<keyword evidence="3" id="KW-1185">Reference proteome</keyword>
<dbReference type="AlphaFoldDB" id="A0A5N6US79"/>
<proteinExistence type="predicted"/>
<feature type="signal peptide" evidence="1">
    <location>
        <begin position="1"/>
        <end position="19"/>
    </location>
</feature>
<sequence length="185" mass="20414">MRITSITIGLAACANLASAMAFTAPAQCLTMKNAAEQLDVSHWIDRWTETSCKRCQSPKLSDYHTSLRDQFIVPFMKTSSDKMGTPHLSSDYVALIDSLLDMAKQDCNAKDSDDLCDNPDQFKSLAKCIQSNAWKSILSNPGAFLNILLADPCGKQLKLIQDSATLDSLFLTHLAKYEETCVKRG</sequence>
<evidence type="ECO:0000313" key="2">
    <source>
        <dbReference type="EMBL" id="KAE8161330.1"/>
    </source>
</evidence>
<feature type="chain" id="PRO_5024862972" evidence="1">
    <location>
        <begin position="20"/>
        <end position="185"/>
    </location>
</feature>
<evidence type="ECO:0000313" key="3">
    <source>
        <dbReference type="Proteomes" id="UP000326950"/>
    </source>
</evidence>
<protein>
    <submittedName>
        <fullName evidence="2">Uncharacterized protein</fullName>
    </submittedName>
</protein>
<name>A0A5N6US79_ASPTM</name>
<dbReference type="OrthoDB" id="4344116at2759"/>
<dbReference type="Proteomes" id="UP000326950">
    <property type="component" value="Unassembled WGS sequence"/>
</dbReference>